<gene>
    <name evidence="5" type="primary">dhaL_2</name>
    <name evidence="5" type="ORF">GCM10023346_47250</name>
</gene>
<keyword evidence="2 5" id="KW-0418">Kinase</keyword>
<name>A0ABP9SSA8_9MICC</name>
<accession>A0ABP9SSA8</accession>
<evidence type="ECO:0000256" key="3">
    <source>
        <dbReference type="SAM" id="MobiDB-lite"/>
    </source>
</evidence>
<protein>
    <submittedName>
        <fullName evidence="5">Dihydroxyacetone kinase subunit DhaL</fullName>
    </submittedName>
</protein>
<keyword evidence="1" id="KW-0808">Transferase</keyword>
<organism evidence="5 6">
    <name type="scientific">Arthrobacter gyeryongensis</name>
    <dbReference type="NCBI Taxonomy" id="1650592"/>
    <lineage>
        <taxon>Bacteria</taxon>
        <taxon>Bacillati</taxon>
        <taxon>Actinomycetota</taxon>
        <taxon>Actinomycetes</taxon>
        <taxon>Micrococcales</taxon>
        <taxon>Micrococcaceae</taxon>
        <taxon>Arthrobacter</taxon>
    </lineage>
</organism>
<dbReference type="SMART" id="SM01120">
    <property type="entry name" value="Dak2"/>
    <property type="match status" value="1"/>
</dbReference>
<evidence type="ECO:0000313" key="5">
    <source>
        <dbReference type="EMBL" id="GAA5201855.1"/>
    </source>
</evidence>
<dbReference type="NCBIfam" id="TIGR02365">
    <property type="entry name" value="dha_L_ycgS"/>
    <property type="match status" value="1"/>
</dbReference>
<dbReference type="EMBL" id="BAABKK010000038">
    <property type="protein sequence ID" value="GAA5201855.1"/>
    <property type="molecule type" value="Genomic_DNA"/>
</dbReference>
<keyword evidence="6" id="KW-1185">Reference proteome</keyword>
<evidence type="ECO:0000259" key="4">
    <source>
        <dbReference type="PROSITE" id="PS51480"/>
    </source>
</evidence>
<feature type="region of interest" description="Disordered" evidence="3">
    <location>
        <begin position="169"/>
        <end position="200"/>
    </location>
</feature>
<reference evidence="6" key="1">
    <citation type="journal article" date="2019" name="Int. J. Syst. Evol. Microbiol.">
        <title>The Global Catalogue of Microorganisms (GCM) 10K type strain sequencing project: providing services to taxonomists for standard genome sequencing and annotation.</title>
        <authorList>
            <consortium name="The Broad Institute Genomics Platform"/>
            <consortium name="The Broad Institute Genome Sequencing Center for Infectious Disease"/>
            <person name="Wu L."/>
            <person name="Ma J."/>
        </authorList>
    </citation>
    <scope>NUCLEOTIDE SEQUENCE [LARGE SCALE GENOMIC DNA]</scope>
    <source>
        <strain evidence="6">JCM 18514</strain>
    </source>
</reference>
<dbReference type="PROSITE" id="PS51480">
    <property type="entry name" value="DHAL"/>
    <property type="match status" value="1"/>
</dbReference>
<dbReference type="Gene3D" id="1.25.40.340">
    <property type="match status" value="1"/>
</dbReference>
<dbReference type="InterPro" id="IPR050861">
    <property type="entry name" value="Dihydroxyacetone_Kinase"/>
</dbReference>
<dbReference type="PANTHER" id="PTHR28629:SF4">
    <property type="entry name" value="TRIOKINASE_FMN CYCLASE"/>
    <property type="match status" value="1"/>
</dbReference>
<dbReference type="PANTHER" id="PTHR28629">
    <property type="entry name" value="TRIOKINASE/FMN CYCLASE"/>
    <property type="match status" value="1"/>
</dbReference>
<dbReference type="Proteomes" id="UP001500200">
    <property type="component" value="Unassembled WGS sequence"/>
</dbReference>
<dbReference type="Pfam" id="PF02734">
    <property type="entry name" value="Dak2"/>
    <property type="match status" value="1"/>
</dbReference>
<proteinExistence type="predicted"/>
<evidence type="ECO:0000256" key="1">
    <source>
        <dbReference type="ARBA" id="ARBA00022679"/>
    </source>
</evidence>
<evidence type="ECO:0000313" key="6">
    <source>
        <dbReference type="Proteomes" id="UP001500200"/>
    </source>
</evidence>
<dbReference type="SUPFAM" id="SSF101473">
    <property type="entry name" value="DhaL-like"/>
    <property type="match status" value="1"/>
</dbReference>
<evidence type="ECO:0000256" key="2">
    <source>
        <dbReference type="ARBA" id="ARBA00022777"/>
    </source>
</evidence>
<dbReference type="InterPro" id="IPR004007">
    <property type="entry name" value="DhaL_dom"/>
</dbReference>
<sequence>MRVTIDMKLTRTDLERWILDFADQIMEQHLVLSDLDAASGDADHGSNMERGMSALLKSVPDWDGAATPGEFLKEVGLHIVSSVGGSSGALYGTIFLRMARAVGDARTINAGLLSEAFEAAVQGVVDRGKVKQGDKTMLDALAPSVQVLRAKLTDEKSLSEALESAATAAEAGRDATSDMVARKGKSSYARENSRGSIDPGATSVAMLMRSAARTLG</sequence>
<feature type="domain" description="DhaL" evidence="4">
    <location>
        <begin position="12"/>
        <end position="213"/>
    </location>
</feature>
<dbReference type="GO" id="GO:0016301">
    <property type="term" value="F:kinase activity"/>
    <property type="evidence" value="ECO:0007669"/>
    <property type="project" value="UniProtKB-KW"/>
</dbReference>
<comment type="caution">
    <text evidence="5">The sequence shown here is derived from an EMBL/GenBank/DDBJ whole genome shotgun (WGS) entry which is preliminary data.</text>
</comment>
<dbReference type="InterPro" id="IPR012737">
    <property type="entry name" value="DhaK_L_YcgS"/>
</dbReference>
<dbReference type="InterPro" id="IPR036117">
    <property type="entry name" value="DhaL_dom_sf"/>
</dbReference>